<dbReference type="NCBIfam" id="NF004685">
    <property type="entry name" value="PRK06029.1"/>
    <property type="match status" value="1"/>
</dbReference>
<keyword evidence="2 5" id="KW-0285">Flavoprotein</keyword>
<feature type="binding site" evidence="5">
    <location>
        <position position="172"/>
    </location>
    <ligand>
        <name>dimethylallyl phosphate</name>
        <dbReference type="ChEBI" id="CHEBI:88052"/>
    </ligand>
</feature>
<dbReference type="InterPro" id="IPR004507">
    <property type="entry name" value="UbiX-like"/>
</dbReference>
<evidence type="ECO:0000256" key="4">
    <source>
        <dbReference type="ARBA" id="ARBA00022679"/>
    </source>
</evidence>
<evidence type="ECO:0000313" key="8">
    <source>
        <dbReference type="Proteomes" id="UP000037425"/>
    </source>
</evidence>
<dbReference type="Pfam" id="PF02441">
    <property type="entry name" value="Flavoprotein"/>
    <property type="match status" value="1"/>
</dbReference>
<dbReference type="HAMAP" id="MF_01984">
    <property type="entry name" value="ubiX_pad"/>
    <property type="match status" value="1"/>
</dbReference>
<comment type="caution">
    <text evidence="7">The sequence shown here is derived from an EMBL/GenBank/DDBJ whole genome shotgun (WGS) entry which is preliminary data.</text>
</comment>
<feature type="domain" description="Flavoprotein" evidence="6">
    <location>
        <begin position="5"/>
        <end position="172"/>
    </location>
</feature>
<dbReference type="Gene3D" id="3.40.50.1950">
    <property type="entry name" value="Flavin prenyltransferase-like"/>
    <property type="match status" value="1"/>
</dbReference>
<keyword evidence="4 5" id="KW-0808">Transferase</keyword>
<evidence type="ECO:0000259" key="6">
    <source>
        <dbReference type="Pfam" id="PF02441"/>
    </source>
</evidence>
<dbReference type="AlphaFoldDB" id="A0A0L8BZU1"/>
<evidence type="ECO:0000256" key="1">
    <source>
        <dbReference type="ARBA" id="ARBA00022602"/>
    </source>
</evidence>
<dbReference type="PATRIC" id="fig|106592.7.peg.4753"/>
<dbReference type="RefSeq" id="WP_053248648.1">
    <property type="nucleotide sequence ID" value="NZ_LGAP01000003.1"/>
</dbReference>
<comment type="catalytic activity">
    <reaction evidence="5">
        <text>dimethylallyl phosphate + FMNH2 = prenylated FMNH2 + phosphate</text>
        <dbReference type="Rhea" id="RHEA:37743"/>
        <dbReference type="ChEBI" id="CHEBI:43474"/>
        <dbReference type="ChEBI" id="CHEBI:57618"/>
        <dbReference type="ChEBI" id="CHEBI:87467"/>
        <dbReference type="ChEBI" id="CHEBI:88052"/>
        <dbReference type="EC" id="2.5.1.129"/>
    </reaction>
</comment>
<dbReference type="InterPro" id="IPR036551">
    <property type="entry name" value="Flavin_trans-like"/>
</dbReference>
<dbReference type="NCBIfam" id="TIGR00421">
    <property type="entry name" value="ubiX_pad"/>
    <property type="match status" value="1"/>
</dbReference>
<dbReference type="InterPro" id="IPR003382">
    <property type="entry name" value="Flavoprotein"/>
</dbReference>
<keyword evidence="3 5" id="KW-0288">FMN</keyword>
<feature type="binding site" evidence="5">
    <location>
        <begin position="12"/>
        <end position="14"/>
    </location>
    <ligand>
        <name>FMN</name>
        <dbReference type="ChEBI" id="CHEBI:58210"/>
    </ligand>
</feature>
<evidence type="ECO:0000313" key="7">
    <source>
        <dbReference type="EMBL" id="KOF20191.1"/>
    </source>
</evidence>
<dbReference type="GO" id="GO:0106141">
    <property type="term" value="F:flavin prenyltransferase activity"/>
    <property type="evidence" value="ECO:0007669"/>
    <property type="project" value="UniProtKB-EC"/>
</dbReference>
<proteinExistence type="inferred from homology"/>
<reference evidence="8" key="1">
    <citation type="submission" date="2015-07" db="EMBL/GenBank/DDBJ databases">
        <title>Whole genome sequence of an Ensifer adhaerens strain isolated from a cave pool in the Wind Cave National Park.</title>
        <authorList>
            <person name="Eng W.W.H."/>
            <person name="Gan H.M."/>
            <person name="Barton H.A."/>
            <person name="Savka M.A."/>
        </authorList>
    </citation>
    <scope>NUCLEOTIDE SEQUENCE [LARGE SCALE GENOMIC DNA]</scope>
    <source>
        <strain evidence="8">SD006</strain>
    </source>
</reference>
<dbReference type="GO" id="GO:0016831">
    <property type="term" value="F:carboxy-lyase activity"/>
    <property type="evidence" value="ECO:0007669"/>
    <property type="project" value="TreeGrafter"/>
</dbReference>
<dbReference type="SUPFAM" id="SSF52507">
    <property type="entry name" value="Homo-oligomeric flavin-containing Cys decarboxylases, HFCD"/>
    <property type="match status" value="1"/>
</dbReference>
<name>A0A0L8BZU1_ENSAD</name>
<comment type="caution">
    <text evidence="5">Lacks conserved residue(s) required for the propagation of feature annotation.</text>
</comment>
<organism evidence="7 8">
    <name type="scientific">Ensifer adhaerens</name>
    <name type="common">Sinorhizobium morelense</name>
    <dbReference type="NCBI Taxonomy" id="106592"/>
    <lineage>
        <taxon>Bacteria</taxon>
        <taxon>Pseudomonadati</taxon>
        <taxon>Pseudomonadota</taxon>
        <taxon>Alphaproteobacteria</taxon>
        <taxon>Hyphomicrobiales</taxon>
        <taxon>Rhizobiaceae</taxon>
        <taxon>Sinorhizobium/Ensifer group</taxon>
        <taxon>Ensifer</taxon>
    </lineage>
</organism>
<feature type="binding site" evidence="5">
    <location>
        <position position="156"/>
    </location>
    <ligand>
        <name>dimethylallyl phosphate</name>
        <dbReference type="ChEBI" id="CHEBI:88052"/>
    </ligand>
</feature>
<dbReference type="Proteomes" id="UP000037425">
    <property type="component" value="Unassembled WGS sequence"/>
</dbReference>
<comment type="function">
    <text evidence="5">Flavin prenyltransferase that catalyzes the synthesis of the prenylated FMN cofactor (prenyl-FMN) for 4-hydroxy-3-polyprenylbenzoic acid decarboxylase UbiD. The prenyltransferase is metal-independent and links a dimethylallyl moiety from dimethylallyl monophosphate (DMAP) to the flavin N5 and C6 atoms of FMN.</text>
</comment>
<keyword evidence="1 5" id="KW-0637">Prenyltransferase</keyword>
<sequence>MSRHRIVVGITGASGAAIPLRIAERLAQIEDVEMHLVLSPSADRTLAHEVGGHALLRLLEKADRTYEHDDIGAAIASGSFPTAGMIVAPCSMRTLAAIANGLADNLIVRAADVHLKERRRLVLMARETPLHLGHLRNMCAVTEMGAIVMPPVPAFYHRPDSVEAIVDHLAARAIDLLSLPIKPLAVAWQGEVQSKGNACNSGSAPNIT</sequence>
<evidence type="ECO:0000256" key="3">
    <source>
        <dbReference type="ARBA" id="ARBA00022643"/>
    </source>
</evidence>
<gene>
    <name evidence="5" type="primary">ubiX</name>
    <name evidence="7" type="ORF">AC244_09940</name>
</gene>
<feature type="binding site" evidence="5">
    <location>
        <begin position="91"/>
        <end position="94"/>
    </location>
    <ligand>
        <name>FMN</name>
        <dbReference type="ChEBI" id="CHEBI:58210"/>
    </ligand>
</feature>
<accession>A0A0L8BZU1</accession>
<evidence type="ECO:0000256" key="2">
    <source>
        <dbReference type="ARBA" id="ARBA00022630"/>
    </source>
</evidence>
<feature type="binding site" evidence="5">
    <location>
        <position position="39"/>
    </location>
    <ligand>
        <name>FMN</name>
        <dbReference type="ChEBI" id="CHEBI:58210"/>
    </ligand>
</feature>
<comment type="similarity">
    <text evidence="5">Belongs to the UbiX/PAD1 family.</text>
</comment>
<dbReference type="PANTHER" id="PTHR43374">
    <property type="entry name" value="FLAVIN PRENYLTRANSFERASE"/>
    <property type="match status" value="1"/>
</dbReference>
<dbReference type="EC" id="2.5.1.129" evidence="5"/>
<dbReference type="OrthoDB" id="9781577at2"/>
<dbReference type="EMBL" id="LGAP01000003">
    <property type="protein sequence ID" value="KOF20191.1"/>
    <property type="molecule type" value="Genomic_DNA"/>
</dbReference>
<evidence type="ECO:0000256" key="5">
    <source>
        <dbReference type="HAMAP-Rule" id="MF_01984"/>
    </source>
</evidence>
<dbReference type="PANTHER" id="PTHR43374:SF1">
    <property type="entry name" value="FLAVIN PRENYLTRANSFERASE PAD1, MITOCHONDRIAL"/>
    <property type="match status" value="1"/>
</dbReference>
<feature type="binding site" evidence="5">
    <location>
        <position position="126"/>
    </location>
    <ligand>
        <name>FMN</name>
        <dbReference type="ChEBI" id="CHEBI:58210"/>
    </ligand>
</feature>
<protein>
    <recommendedName>
        <fullName evidence="5">Flavin prenyltransferase UbiX</fullName>
        <ecNumber evidence="5">2.5.1.129</ecNumber>
    </recommendedName>
</protein>